<protein>
    <submittedName>
        <fullName evidence="5">BlaI/MecI/CopY family transcriptional regulator</fullName>
    </submittedName>
</protein>
<dbReference type="Pfam" id="PF03965">
    <property type="entry name" value="Penicillinase_R"/>
    <property type="match status" value="1"/>
</dbReference>
<dbReference type="Gene3D" id="1.10.10.10">
    <property type="entry name" value="Winged helix-like DNA-binding domain superfamily/Winged helix DNA-binding domain"/>
    <property type="match status" value="1"/>
</dbReference>
<dbReference type="InterPro" id="IPR036388">
    <property type="entry name" value="WH-like_DNA-bd_sf"/>
</dbReference>
<evidence type="ECO:0000313" key="5">
    <source>
        <dbReference type="EMBL" id="MFD2158106.1"/>
    </source>
</evidence>
<evidence type="ECO:0000256" key="3">
    <source>
        <dbReference type="ARBA" id="ARBA00023125"/>
    </source>
</evidence>
<dbReference type="RefSeq" id="WP_377088870.1">
    <property type="nucleotide sequence ID" value="NZ_JBHSJL010000014.1"/>
</dbReference>
<accession>A0ABW4Z8F0</accession>
<comment type="caution">
    <text evidence="5">The sequence shown here is derived from an EMBL/GenBank/DDBJ whole genome shotgun (WGS) entry which is preliminary data.</text>
</comment>
<keyword evidence="2" id="KW-0805">Transcription regulation</keyword>
<organism evidence="5 6">
    <name type="scientific">Rubritalea tangerina</name>
    <dbReference type="NCBI Taxonomy" id="430798"/>
    <lineage>
        <taxon>Bacteria</taxon>
        <taxon>Pseudomonadati</taxon>
        <taxon>Verrucomicrobiota</taxon>
        <taxon>Verrucomicrobiia</taxon>
        <taxon>Verrucomicrobiales</taxon>
        <taxon>Rubritaleaceae</taxon>
        <taxon>Rubritalea</taxon>
    </lineage>
</organism>
<evidence type="ECO:0000256" key="1">
    <source>
        <dbReference type="ARBA" id="ARBA00011046"/>
    </source>
</evidence>
<evidence type="ECO:0000313" key="6">
    <source>
        <dbReference type="Proteomes" id="UP001597389"/>
    </source>
</evidence>
<dbReference type="InterPro" id="IPR005650">
    <property type="entry name" value="BlaI_family"/>
</dbReference>
<reference evidence="6" key="1">
    <citation type="journal article" date="2019" name="Int. J. Syst. Evol. Microbiol.">
        <title>The Global Catalogue of Microorganisms (GCM) 10K type strain sequencing project: providing services to taxonomists for standard genome sequencing and annotation.</title>
        <authorList>
            <consortium name="The Broad Institute Genomics Platform"/>
            <consortium name="The Broad Institute Genome Sequencing Center for Infectious Disease"/>
            <person name="Wu L."/>
            <person name="Ma J."/>
        </authorList>
    </citation>
    <scope>NUCLEOTIDE SEQUENCE [LARGE SCALE GENOMIC DNA]</scope>
    <source>
        <strain evidence="6">CCUG 57942</strain>
    </source>
</reference>
<dbReference type="PIRSF" id="PIRSF019455">
    <property type="entry name" value="CopR_AtkY"/>
    <property type="match status" value="1"/>
</dbReference>
<evidence type="ECO:0000256" key="2">
    <source>
        <dbReference type="ARBA" id="ARBA00023015"/>
    </source>
</evidence>
<dbReference type="Gene3D" id="1.10.4040.10">
    <property type="entry name" value="Penicillinase repressor domain"/>
    <property type="match status" value="1"/>
</dbReference>
<keyword evidence="4" id="KW-0804">Transcription</keyword>
<keyword evidence="6" id="KW-1185">Reference proteome</keyword>
<name>A0ABW4Z8F0_9BACT</name>
<dbReference type="EMBL" id="JBHUJB010000020">
    <property type="protein sequence ID" value="MFD2158106.1"/>
    <property type="molecule type" value="Genomic_DNA"/>
</dbReference>
<dbReference type="SUPFAM" id="SSF46785">
    <property type="entry name" value="Winged helix' DNA-binding domain"/>
    <property type="match status" value="1"/>
</dbReference>
<comment type="similarity">
    <text evidence="1">Belongs to the BlaI transcriptional regulatory family.</text>
</comment>
<dbReference type="InterPro" id="IPR036390">
    <property type="entry name" value="WH_DNA-bd_sf"/>
</dbReference>
<evidence type="ECO:0000256" key="4">
    <source>
        <dbReference type="ARBA" id="ARBA00023163"/>
    </source>
</evidence>
<proteinExistence type="inferred from homology"/>
<sequence>MNRLEKGQLSRRERQIMDIIYRLGKASAKEVQDNLPDPPSYSAVRALLATLESKGMVTHGKESRRYIYQAAINEKKARKSAIQNLLATFFEGKPQNLVAALLNEDDDSLSKDEIAEIRKLVEDKNQPAN</sequence>
<gene>
    <name evidence="5" type="ORF">ACFSW8_04255</name>
</gene>
<keyword evidence="3" id="KW-0238">DNA-binding</keyword>
<dbReference type="Proteomes" id="UP001597389">
    <property type="component" value="Unassembled WGS sequence"/>
</dbReference>